<dbReference type="Pfam" id="PF13692">
    <property type="entry name" value="Glyco_trans_1_4"/>
    <property type="match status" value="1"/>
</dbReference>
<organism evidence="2 3">
    <name type="scientific">Pigmentiphaga kullae</name>
    <dbReference type="NCBI Taxonomy" id="151784"/>
    <lineage>
        <taxon>Bacteria</taxon>
        <taxon>Pseudomonadati</taxon>
        <taxon>Pseudomonadota</taxon>
        <taxon>Betaproteobacteria</taxon>
        <taxon>Burkholderiales</taxon>
        <taxon>Alcaligenaceae</taxon>
        <taxon>Pigmentiphaga</taxon>
    </lineage>
</organism>
<dbReference type="GO" id="GO:0016757">
    <property type="term" value="F:glycosyltransferase activity"/>
    <property type="evidence" value="ECO:0007669"/>
    <property type="project" value="UniProtKB-ARBA"/>
</dbReference>
<comment type="caution">
    <text evidence="2">The sequence shown here is derived from an EMBL/GenBank/DDBJ whole genome shotgun (WGS) entry which is preliminary data.</text>
</comment>
<keyword evidence="3" id="KW-1185">Reference proteome</keyword>
<dbReference type="RefSeq" id="WP_130357107.1">
    <property type="nucleotide sequence ID" value="NZ_SGXC01000001.1"/>
</dbReference>
<proteinExistence type="predicted"/>
<dbReference type="EMBL" id="SGXC01000001">
    <property type="protein sequence ID" value="RZS85972.1"/>
    <property type="molecule type" value="Genomic_DNA"/>
</dbReference>
<protein>
    <submittedName>
        <fullName evidence="2">Glycosyltransferase involved in cell wall biosynthesis</fullName>
    </submittedName>
</protein>
<name>A0A4Q7NLW4_9BURK</name>
<sequence>MSLRVGLITYNWPPRNAIGTFRAYSWAKYWAEENGVEVFVFTPTKQAFDAPLDLHLPISSRITVFQIESTKPPTGSVLGKSKKLMKLGRALNSWLKIRLGLVLDPRDYWIAPACQKVDCVAANLDVIVSTHGPRSTHLIASHVRARHPHLKWIADYRDLWSQNHLASYGPTAQKREAAIERRAMKEADAFITVSDELAAQLETLVCSHVHVIPNGFDPEDYLGYPDAPTHEDPPRLVYTGMLYRQHRDPSPLFQALSELHQEGAISPGDIHVDFYGPPDSWLDELINRFGVHPFVNLMGRVQRPDALKAQSRASALLLIESAAPEARGVLTGKLFEYLAMGKPILSLGSPPGSAIGRVLSSTATGLIAENDVQKVKSFLLSMMKREPLKWHSPRKDVISQFSRPSQAKQVLQIMQNLMAKSGD</sequence>
<feature type="domain" description="Glycosyltransferase subfamily 4-like N-terminal" evidence="1">
    <location>
        <begin position="24"/>
        <end position="215"/>
    </location>
</feature>
<evidence type="ECO:0000313" key="2">
    <source>
        <dbReference type="EMBL" id="RZS85972.1"/>
    </source>
</evidence>
<dbReference type="Pfam" id="PF13579">
    <property type="entry name" value="Glyco_trans_4_4"/>
    <property type="match status" value="1"/>
</dbReference>
<reference evidence="2 3" key="1">
    <citation type="submission" date="2019-02" db="EMBL/GenBank/DDBJ databases">
        <title>Genomic Encyclopedia of Type Strains, Phase IV (KMG-IV): sequencing the most valuable type-strain genomes for metagenomic binning, comparative biology and taxonomic classification.</title>
        <authorList>
            <person name="Goeker M."/>
        </authorList>
    </citation>
    <scope>NUCLEOTIDE SEQUENCE [LARGE SCALE GENOMIC DNA]</scope>
    <source>
        <strain evidence="2 3">K24</strain>
    </source>
</reference>
<evidence type="ECO:0000313" key="3">
    <source>
        <dbReference type="Proteomes" id="UP000292445"/>
    </source>
</evidence>
<dbReference type="PANTHER" id="PTHR12526">
    <property type="entry name" value="GLYCOSYLTRANSFERASE"/>
    <property type="match status" value="1"/>
</dbReference>
<dbReference type="OrthoDB" id="9794575at2"/>
<dbReference type="InterPro" id="IPR028098">
    <property type="entry name" value="Glyco_trans_4-like_N"/>
</dbReference>
<accession>A0A4Q7NLW4</accession>
<dbReference type="Gene3D" id="3.40.50.2000">
    <property type="entry name" value="Glycogen Phosphorylase B"/>
    <property type="match status" value="2"/>
</dbReference>
<evidence type="ECO:0000259" key="1">
    <source>
        <dbReference type="Pfam" id="PF13579"/>
    </source>
</evidence>
<dbReference type="Proteomes" id="UP000292445">
    <property type="component" value="Unassembled WGS sequence"/>
</dbReference>
<dbReference type="SUPFAM" id="SSF53756">
    <property type="entry name" value="UDP-Glycosyltransferase/glycogen phosphorylase"/>
    <property type="match status" value="1"/>
</dbReference>
<dbReference type="AlphaFoldDB" id="A0A4Q7NLW4"/>
<keyword evidence="2" id="KW-0808">Transferase</keyword>
<gene>
    <name evidence="2" type="ORF">EV675_2004</name>
</gene>